<evidence type="ECO:0000256" key="4">
    <source>
        <dbReference type="ARBA" id="ARBA00022801"/>
    </source>
</evidence>
<keyword evidence="1" id="KW-0963">Cytoplasm</keyword>
<dbReference type="CDD" id="cd22341">
    <property type="entry name" value="NucS-like"/>
    <property type="match status" value="1"/>
</dbReference>
<dbReference type="InterPro" id="IPR002793">
    <property type="entry name" value="Endonuclease_NucS"/>
</dbReference>
<dbReference type="GO" id="GO:0003677">
    <property type="term" value="F:DNA binding"/>
    <property type="evidence" value="ECO:0007669"/>
    <property type="project" value="UniProtKB-KW"/>
</dbReference>
<evidence type="ECO:0000256" key="5">
    <source>
        <dbReference type="ARBA" id="ARBA00023125"/>
    </source>
</evidence>
<evidence type="ECO:0000259" key="6">
    <source>
        <dbReference type="Pfam" id="PF01939"/>
    </source>
</evidence>
<dbReference type="Pfam" id="PF21003">
    <property type="entry name" value="NucS_N"/>
    <property type="match status" value="1"/>
</dbReference>
<keyword evidence="3 8" id="KW-0255">Endonuclease</keyword>
<dbReference type="Gene3D" id="2.70.180.20">
    <property type="match status" value="1"/>
</dbReference>
<dbReference type="PANTHER" id="PTHR38814">
    <property type="entry name" value="ENDONUCLEASE NUCS"/>
    <property type="match status" value="1"/>
</dbReference>
<reference evidence="8" key="1">
    <citation type="submission" date="2020-02" db="EMBL/GenBank/DDBJ databases">
        <authorList>
            <person name="Meier V. D."/>
        </authorList>
    </citation>
    <scope>NUCLEOTIDE SEQUENCE</scope>
    <source>
        <strain evidence="8">AVDCRST_MAG53</strain>
    </source>
</reference>
<gene>
    <name evidence="8" type="ORF">AVDCRST_MAG53-2701</name>
</gene>
<protein>
    <submittedName>
        <fullName evidence="8">Endonuclease NucS</fullName>
    </submittedName>
</protein>
<keyword evidence="4" id="KW-0378">Hydrolase</keyword>
<evidence type="ECO:0000259" key="7">
    <source>
        <dbReference type="Pfam" id="PF21003"/>
    </source>
</evidence>
<dbReference type="PANTHER" id="PTHR38814:SF1">
    <property type="entry name" value="ENDONUCLEASE NUCS"/>
    <property type="match status" value="1"/>
</dbReference>
<dbReference type="InterPro" id="IPR049173">
    <property type="entry name" value="NucS_N_sf"/>
</dbReference>
<feature type="domain" description="Endonuclease NucS C-terminal" evidence="6">
    <location>
        <begin position="103"/>
        <end position="210"/>
    </location>
</feature>
<keyword evidence="5" id="KW-0238">DNA-binding</keyword>
<keyword evidence="2" id="KW-0540">Nuclease</keyword>
<sequence length="224" mass="24675">MRLIVARCSIDYTGRLTTHLPEAVRLLMIKADGGVAVWHDGGSSVKPQNWMTPPTVIEEGDGQIVVRKLAGVTEDRLEIGIVEVLSDVTHDMGEAAALEKDGVERDLQEALAAAPAWCGEGFRLVRREWPTDIGPVDLMCRDHQDGWTAVEIKRVATIDAVEQLTRYLERIRRDPAMEFCAGVLAAQVIKPQARVLAEARGIACVEVDLDVVRGDREPELTLFA</sequence>
<dbReference type="GO" id="GO:0016787">
    <property type="term" value="F:hydrolase activity"/>
    <property type="evidence" value="ECO:0007669"/>
    <property type="project" value="UniProtKB-KW"/>
</dbReference>
<organism evidence="8">
    <name type="scientific">uncultured Solirubrobacteraceae bacterium</name>
    <dbReference type="NCBI Taxonomy" id="1162706"/>
    <lineage>
        <taxon>Bacteria</taxon>
        <taxon>Bacillati</taxon>
        <taxon>Actinomycetota</taxon>
        <taxon>Thermoleophilia</taxon>
        <taxon>Solirubrobacterales</taxon>
        <taxon>Solirubrobacteraceae</taxon>
        <taxon>environmental samples</taxon>
    </lineage>
</organism>
<dbReference type="Gene3D" id="3.40.1350.10">
    <property type="match status" value="1"/>
</dbReference>
<evidence type="ECO:0000313" key="8">
    <source>
        <dbReference type="EMBL" id="CAA9512210.1"/>
    </source>
</evidence>
<dbReference type="EMBL" id="CADCVR010000084">
    <property type="protein sequence ID" value="CAA9512210.1"/>
    <property type="molecule type" value="Genomic_DNA"/>
</dbReference>
<dbReference type="InterPro" id="IPR048302">
    <property type="entry name" value="NucS_N"/>
</dbReference>
<dbReference type="GO" id="GO:0004519">
    <property type="term" value="F:endonuclease activity"/>
    <property type="evidence" value="ECO:0007669"/>
    <property type="project" value="UniProtKB-KW"/>
</dbReference>
<evidence type="ECO:0000256" key="1">
    <source>
        <dbReference type="ARBA" id="ARBA00022490"/>
    </source>
</evidence>
<dbReference type="AlphaFoldDB" id="A0A6J4T384"/>
<evidence type="ECO:0000256" key="3">
    <source>
        <dbReference type="ARBA" id="ARBA00022759"/>
    </source>
</evidence>
<accession>A0A6J4T384</accession>
<dbReference type="InterPro" id="IPR011856">
    <property type="entry name" value="tRNA_endonuc-like_dom_sf"/>
</dbReference>
<dbReference type="NCBIfam" id="NF002876">
    <property type="entry name" value="PRK03298.1"/>
    <property type="match status" value="1"/>
</dbReference>
<name>A0A6J4T384_9ACTN</name>
<feature type="domain" description="Endonuclease NucS N-terminal PH-like" evidence="7">
    <location>
        <begin position="2"/>
        <end position="94"/>
    </location>
</feature>
<proteinExistence type="predicted"/>
<evidence type="ECO:0000256" key="2">
    <source>
        <dbReference type="ARBA" id="ARBA00022722"/>
    </source>
</evidence>
<dbReference type="Pfam" id="PF01939">
    <property type="entry name" value="NucS_C"/>
    <property type="match status" value="1"/>
</dbReference>
<dbReference type="InterPro" id="IPR048301">
    <property type="entry name" value="NucS_C"/>
</dbReference>